<evidence type="ECO:0000313" key="1">
    <source>
        <dbReference type="EMBL" id="AND41456.1"/>
    </source>
</evidence>
<accession>A0A160MEC7</accession>
<dbReference type="InterPro" id="IPR043519">
    <property type="entry name" value="NT_sf"/>
</dbReference>
<name>A0A160MEC7_9BACI</name>
<organism evidence="1 2">
    <name type="scientific">Cytobacillus oceanisediminis 2691</name>
    <dbReference type="NCBI Taxonomy" id="1196031"/>
    <lineage>
        <taxon>Bacteria</taxon>
        <taxon>Bacillati</taxon>
        <taxon>Bacillota</taxon>
        <taxon>Bacilli</taxon>
        <taxon>Bacillales</taxon>
        <taxon>Bacillaceae</taxon>
        <taxon>Cytobacillus</taxon>
    </lineage>
</organism>
<dbReference type="RefSeq" id="WP_019380133.1">
    <property type="nucleotide sequence ID" value="NZ_CP015506.1"/>
</dbReference>
<dbReference type="PANTHER" id="PTHR34822:SF1">
    <property type="entry name" value="GRPB FAMILY PROTEIN"/>
    <property type="match status" value="1"/>
</dbReference>
<proteinExistence type="predicted"/>
<evidence type="ECO:0000313" key="2">
    <source>
        <dbReference type="Proteomes" id="UP000077856"/>
    </source>
</evidence>
<dbReference type="STRING" id="1196031.A361_20585"/>
<dbReference type="KEGG" id="bon:A361_20585"/>
<gene>
    <name evidence="1" type="ORF">A361_20585</name>
</gene>
<dbReference type="AlphaFoldDB" id="A0A160MEC7"/>
<keyword evidence="1" id="KW-0808">Transferase</keyword>
<dbReference type="PANTHER" id="PTHR34822">
    <property type="entry name" value="GRPB DOMAIN PROTEIN (AFU_ORTHOLOGUE AFUA_1G01530)"/>
    <property type="match status" value="1"/>
</dbReference>
<dbReference type="Gene3D" id="3.30.460.10">
    <property type="entry name" value="Beta Polymerase, domain 2"/>
    <property type="match status" value="1"/>
</dbReference>
<dbReference type="Pfam" id="PF04229">
    <property type="entry name" value="GrpB"/>
    <property type="match status" value="1"/>
</dbReference>
<dbReference type="InterPro" id="IPR007344">
    <property type="entry name" value="GrpB/CoaE"/>
</dbReference>
<dbReference type="SUPFAM" id="SSF81301">
    <property type="entry name" value="Nucleotidyltransferase"/>
    <property type="match status" value="1"/>
</dbReference>
<keyword evidence="1" id="KW-0418">Kinase</keyword>
<sequence>MKLGLKRNEVRLVPYAAEWHKEFVNVKQSILNSTPIQERQIEHVGSTAIKGMVAKPILDIAIGVDDINNVDRAIFQGLNHLGFLRLRVERPNEIVLAKFTDETFEEKTHYIHLVEYDNELWKNLIFFRDYLISNEAAREQYKSLKIEYLKQNNGGIKGYTDNKEQFVRNIYEKRK</sequence>
<dbReference type="EMBL" id="CP015506">
    <property type="protein sequence ID" value="AND41456.1"/>
    <property type="molecule type" value="Genomic_DNA"/>
</dbReference>
<dbReference type="GO" id="GO:0016301">
    <property type="term" value="F:kinase activity"/>
    <property type="evidence" value="ECO:0007669"/>
    <property type="project" value="UniProtKB-KW"/>
</dbReference>
<reference evidence="1 2" key="1">
    <citation type="submission" date="2016-04" db="EMBL/GenBank/DDBJ databases">
        <title>Complete genome sequence of Bacillus oceanisediminis strain 2691.</title>
        <authorList>
            <person name="Jeong H."/>
            <person name="Kim H.J."/>
            <person name="Lee D.-W."/>
        </authorList>
    </citation>
    <scope>NUCLEOTIDE SEQUENCE [LARGE SCALE GENOMIC DNA]</scope>
    <source>
        <strain evidence="1 2">2691</strain>
    </source>
</reference>
<protein>
    <submittedName>
        <fullName evidence="1">Dephospho-CoA kinase</fullName>
    </submittedName>
</protein>
<dbReference type="eggNOG" id="COG2320">
    <property type="taxonomic scope" value="Bacteria"/>
</dbReference>
<dbReference type="Proteomes" id="UP000077856">
    <property type="component" value="Chromosome"/>
</dbReference>